<evidence type="ECO:0000313" key="2">
    <source>
        <dbReference type="Proteomes" id="UP000704611"/>
    </source>
</evidence>
<protein>
    <recommendedName>
        <fullName evidence="3">Ig-like domain-containing protein</fullName>
    </recommendedName>
</protein>
<keyword evidence="2" id="KW-1185">Reference proteome</keyword>
<reference evidence="1 2" key="1">
    <citation type="submission" date="2021-06" db="EMBL/GenBank/DDBJ databases">
        <title>Rheinheimera indica sp. nov., isolated from deep-sea sediment.</title>
        <authorList>
            <person name="Wang Z."/>
            <person name="Zhang X.-Y."/>
        </authorList>
    </citation>
    <scope>NUCLEOTIDE SEQUENCE [LARGE SCALE GENOMIC DNA]</scope>
    <source>
        <strain evidence="1 2">SM2107</strain>
    </source>
</reference>
<organism evidence="1 2">
    <name type="scientific">Arsukibacterium indicum</name>
    <dbReference type="NCBI Taxonomy" id="2848612"/>
    <lineage>
        <taxon>Bacteria</taxon>
        <taxon>Pseudomonadati</taxon>
        <taxon>Pseudomonadota</taxon>
        <taxon>Gammaproteobacteria</taxon>
        <taxon>Chromatiales</taxon>
        <taxon>Chromatiaceae</taxon>
        <taxon>Arsukibacterium</taxon>
    </lineage>
</organism>
<accession>A0ABS6MQH0</accession>
<sequence>MYQLPLQQSNTCTVRRFDKLLIISCFILSLFACGDSDEPEMPTPPPVNTVPVVDAGSDMQVYSGEVVFLNGTATDAEGSVVVEWQQISGPEVELVNSNATSSSFTAPDVTELQTLVFELTATDSEGLTATDRVQVTVEPAEDIDFGEQSRLINIYYDFDNNGVFEGQLNLQYDVQNRYQTGTYTYTDDGTTDTNFESFSLGSFITGDESVGHQETFTVDDQHRVTEYVIISSNDTTTAITVGFDGDFTLNHSDLRFTDNNFTPVIDLTLATTFTYSDGRLFAWEQRNTTDGSLQNRVEFEYMPDGKLETKTDLSGTVTQFFWLNNKIEKVVDTASDGSALGSTTYVFEDQLLVREEHEIIPLPGRTFTRYDFIYEYDEQARIVRQLVDLGANGNIEAVVRFEYEQASCSQPILWLNNLIDPLLAFEEEQPLLVPGIGWGFPRSCHIVQ</sequence>
<evidence type="ECO:0008006" key="3">
    <source>
        <dbReference type="Google" id="ProtNLM"/>
    </source>
</evidence>
<dbReference type="Pfam" id="PF22352">
    <property type="entry name" value="K319L-like_PKD"/>
    <property type="match status" value="1"/>
</dbReference>
<dbReference type="RefSeq" id="WP_217671378.1">
    <property type="nucleotide sequence ID" value="NZ_JAHRID010000011.1"/>
</dbReference>
<evidence type="ECO:0000313" key="1">
    <source>
        <dbReference type="EMBL" id="MBV2131064.1"/>
    </source>
</evidence>
<dbReference type="EMBL" id="JAHRID010000011">
    <property type="protein sequence ID" value="MBV2131064.1"/>
    <property type="molecule type" value="Genomic_DNA"/>
</dbReference>
<proteinExistence type="predicted"/>
<gene>
    <name evidence="1" type="ORF">KQY15_18340</name>
</gene>
<comment type="caution">
    <text evidence="1">The sequence shown here is derived from an EMBL/GenBank/DDBJ whole genome shotgun (WGS) entry which is preliminary data.</text>
</comment>
<name>A0ABS6MQH0_9GAMM</name>
<dbReference type="Proteomes" id="UP000704611">
    <property type="component" value="Unassembled WGS sequence"/>
</dbReference>